<reference evidence="12" key="1">
    <citation type="submission" date="2017-03" db="EMBL/GenBank/DDBJ databases">
        <title>Phytopthora megakarya and P. palmivora, two closely related causual agents of cacao black pod achieved similar genome size and gene model numbers by different mechanisms.</title>
        <authorList>
            <person name="Ali S."/>
            <person name="Shao J."/>
            <person name="Larry D.J."/>
            <person name="Kronmiller B."/>
            <person name="Shen D."/>
            <person name="Strem M.D."/>
            <person name="Melnick R.L."/>
            <person name="Guiltinan M.J."/>
            <person name="Tyler B.M."/>
            <person name="Meinhardt L.W."/>
            <person name="Bailey B.A."/>
        </authorList>
    </citation>
    <scope>NUCLEOTIDE SEQUENCE [LARGE SCALE GENOMIC DNA]</scope>
    <source>
        <strain evidence="12">zdho120</strain>
    </source>
</reference>
<keyword evidence="2" id="KW-0808">Transferase</keyword>
<keyword evidence="8" id="KW-0695">RNA-directed DNA polymerase</keyword>
<dbReference type="OrthoDB" id="112117at2759"/>
<keyword evidence="6" id="KW-0255">Endonuclease</keyword>
<feature type="region of interest" description="Disordered" evidence="9">
    <location>
        <begin position="45"/>
        <end position="100"/>
    </location>
</feature>
<dbReference type="GO" id="GO:0003964">
    <property type="term" value="F:RNA-directed DNA polymerase activity"/>
    <property type="evidence" value="ECO:0007669"/>
    <property type="project" value="UniProtKB-KW"/>
</dbReference>
<keyword evidence="3" id="KW-0548">Nucleotidyltransferase</keyword>
<name>A0A225VTG5_9STRA</name>
<organism evidence="11 12">
    <name type="scientific">Phytophthora megakarya</name>
    <dbReference type="NCBI Taxonomy" id="4795"/>
    <lineage>
        <taxon>Eukaryota</taxon>
        <taxon>Sar</taxon>
        <taxon>Stramenopiles</taxon>
        <taxon>Oomycota</taxon>
        <taxon>Peronosporomycetes</taxon>
        <taxon>Peronosporales</taxon>
        <taxon>Peronosporaceae</taxon>
        <taxon>Phytophthora</taxon>
    </lineage>
</organism>
<dbReference type="GO" id="GO:0004190">
    <property type="term" value="F:aspartic-type endopeptidase activity"/>
    <property type="evidence" value="ECO:0007669"/>
    <property type="project" value="UniProtKB-KW"/>
</dbReference>
<keyword evidence="12" id="KW-1185">Reference proteome</keyword>
<evidence type="ECO:0000256" key="3">
    <source>
        <dbReference type="ARBA" id="ARBA00022695"/>
    </source>
</evidence>
<evidence type="ECO:0000256" key="1">
    <source>
        <dbReference type="ARBA" id="ARBA00022670"/>
    </source>
</evidence>
<sequence length="366" mass="41395">MPWEDDLLTDMEAKWVVGCDDDGESSEGIYFCVRAWAFRMAPDTARPHERTHGLPTDDGQRFTGSAEQDAERNKTGVTEGSTRTRSTFEADRASASNPDSVSELVNNSVCDMFSNGEPDQSSLVPIFDQRSFVNDICFGSETFDGCLPTLDRLLQRFAECRISVSFTKSILVHSRVDLLSHEVAREGLRADAKVIKLIKQVTEFSFPTRPCRLRGDAATLYQLKEEDFEPGGDLFPTLQQKISDAPIVRHFDRRKEVHVTLFASEWGLSSTLMQEHDGKIHPVRFCERVLKEAELNYHLADKEVLALLSLLKSCYTQLVGHTIHVHTRFSPLEWVHTSKSLFGRTTQLAVMLSPSHLVVNRVKEKY</sequence>
<dbReference type="InterPro" id="IPR043502">
    <property type="entry name" value="DNA/RNA_pol_sf"/>
</dbReference>
<dbReference type="Proteomes" id="UP000198211">
    <property type="component" value="Unassembled WGS sequence"/>
</dbReference>
<dbReference type="GO" id="GO:0006508">
    <property type="term" value="P:proteolysis"/>
    <property type="evidence" value="ECO:0007669"/>
    <property type="project" value="UniProtKB-KW"/>
</dbReference>
<dbReference type="InterPro" id="IPR043128">
    <property type="entry name" value="Rev_trsase/Diguanyl_cyclase"/>
</dbReference>
<feature type="domain" description="Reverse transcriptase RNase H-like" evidence="10">
    <location>
        <begin position="252"/>
        <end position="353"/>
    </location>
</feature>
<comment type="caution">
    <text evidence="11">The sequence shown here is derived from an EMBL/GenBank/DDBJ whole genome shotgun (WGS) entry which is preliminary data.</text>
</comment>
<dbReference type="GO" id="GO:0004519">
    <property type="term" value="F:endonuclease activity"/>
    <property type="evidence" value="ECO:0007669"/>
    <property type="project" value="UniProtKB-KW"/>
</dbReference>
<dbReference type="InterPro" id="IPR051320">
    <property type="entry name" value="Viral_Replic_Matur_Polypro"/>
</dbReference>
<protein>
    <recommendedName>
        <fullName evidence="10">Reverse transcriptase RNase H-like domain-containing protein</fullName>
    </recommendedName>
</protein>
<evidence type="ECO:0000256" key="5">
    <source>
        <dbReference type="ARBA" id="ARBA00022750"/>
    </source>
</evidence>
<proteinExistence type="predicted"/>
<dbReference type="PANTHER" id="PTHR33064">
    <property type="entry name" value="POL PROTEIN"/>
    <property type="match status" value="1"/>
</dbReference>
<dbReference type="PANTHER" id="PTHR33064:SF37">
    <property type="entry name" value="RIBONUCLEASE H"/>
    <property type="match status" value="1"/>
</dbReference>
<evidence type="ECO:0000256" key="2">
    <source>
        <dbReference type="ARBA" id="ARBA00022679"/>
    </source>
</evidence>
<dbReference type="EMBL" id="NBNE01003045">
    <property type="protein sequence ID" value="OWZ08723.1"/>
    <property type="molecule type" value="Genomic_DNA"/>
</dbReference>
<accession>A0A225VTG5</accession>
<dbReference type="InterPro" id="IPR041373">
    <property type="entry name" value="RT_RNaseH"/>
</dbReference>
<evidence type="ECO:0000256" key="9">
    <source>
        <dbReference type="SAM" id="MobiDB-lite"/>
    </source>
</evidence>
<gene>
    <name evidence="11" type="ORF">PHMEG_00018687</name>
</gene>
<evidence type="ECO:0000256" key="7">
    <source>
        <dbReference type="ARBA" id="ARBA00022801"/>
    </source>
</evidence>
<dbReference type="AlphaFoldDB" id="A0A225VTG5"/>
<evidence type="ECO:0000256" key="8">
    <source>
        <dbReference type="ARBA" id="ARBA00022918"/>
    </source>
</evidence>
<keyword evidence="5" id="KW-0064">Aspartyl protease</keyword>
<dbReference type="Gene3D" id="3.30.70.270">
    <property type="match status" value="1"/>
</dbReference>
<keyword evidence="7" id="KW-0378">Hydrolase</keyword>
<keyword evidence="1" id="KW-0645">Protease</keyword>
<evidence type="ECO:0000256" key="4">
    <source>
        <dbReference type="ARBA" id="ARBA00022722"/>
    </source>
</evidence>
<evidence type="ECO:0000313" key="12">
    <source>
        <dbReference type="Proteomes" id="UP000198211"/>
    </source>
</evidence>
<dbReference type="SUPFAM" id="SSF56672">
    <property type="entry name" value="DNA/RNA polymerases"/>
    <property type="match status" value="1"/>
</dbReference>
<keyword evidence="4" id="KW-0540">Nuclease</keyword>
<dbReference type="Pfam" id="PF17917">
    <property type="entry name" value="RT_RNaseH"/>
    <property type="match status" value="1"/>
</dbReference>
<evidence type="ECO:0000256" key="6">
    <source>
        <dbReference type="ARBA" id="ARBA00022759"/>
    </source>
</evidence>
<evidence type="ECO:0000259" key="10">
    <source>
        <dbReference type="Pfam" id="PF17917"/>
    </source>
</evidence>
<feature type="compositionally biased region" description="Polar residues" evidence="9">
    <location>
        <begin position="75"/>
        <end position="85"/>
    </location>
</feature>
<evidence type="ECO:0000313" key="11">
    <source>
        <dbReference type="EMBL" id="OWZ08723.1"/>
    </source>
</evidence>